<reference evidence="3 4" key="1">
    <citation type="submission" date="2019-09" db="EMBL/GenBank/DDBJ databases">
        <title>Sulfurimonas gotlandica sp. nov., a chemoautotrophic and psychrotolerant epsilonproteobacterium isolated from a pelagic redoxcline, and an emended description of the genus Sulfurimonas.</title>
        <authorList>
            <person name="Wang S."/>
            <person name="Jiang L."/>
            <person name="Shao S."/>
        </authorList>
    </citation>
    <scope>NUCLEOTIDE SEQUENCE [LARGE SCALE GENOMIC DNA]</scope>
    <source>
        <strain evidence="3 4">GYSZ_1</strain>
    </source>
</reference>
<evidence type="ECO:0000259" key="2">
    <source>
        <dbReference type="Pfam" id="PF25167"/>
    </source>
</evidence>
<dbReference type="Gene3D" id="3.40.50.300">
    <property type="entry name" value="P-loop containing nucleotide triphosphate hydrolases"/>
    <property type="match status" value="1"/>
</dbReference>
<accession>A0A5P8NZ96</accession>
<proteinExistence type="predicted"/>
<dbReference type="Proteomes" id="UP000326944">
    <property type="component" value="Chromosome"/>
</dbReference>
<protein>
    <submittedName>
        <fullName evidence="3">AAA family ATPase</fullName>
    </submittedName>
</protein>
<feature type="domain" description="Endonuclease GajA/Old nuclease/RecF-like AAA" evidence="1">
    <location>
        <begin position="6"/>
        <end position="362"/>
    </location>
</feature>
<dbReference type="InterPro" id="IPR051396">
    <property type="entry name" value="Bact_Antivir_Def_Nuclease"/>
</dbReference>
<sequence length="1010" mass="118208">MLIGLFVRNIKSYEKTFYIPTVKNNKPFTFYIGENGVGKSSILEALDIFFNNREWNINRNSKKHDAFICPVFLIKKESLNLTNNELKIISTINDLFLSWDINDTNYLKSNQHVLNFFYFLQEVKEMNNLNDYYLLLTPLHVSKQVNDYFFSFEKFITNQMEFDIGDVKNLIEKIKNIYSYIYVPVETPVDEILKMETTEMQMLLSEDILEYTEKMLSSKASIDGKKISIVDSINNKLDIFMYEVNDIISNIDNSYAYTADRQFKKYLTPKDIREQIFKAYFSIRSLSKNGKDIVQLSSGEKRKALIDIATAFLKQSSKRAKEVILAVDEPETSMHMKNVFDQFKQLESLVLEHNVQFIGTTHWYGFLPISDYGNLNHIALEDNDIKIKNLDFYNLFEQQDLFPDDIEMKSFFELVTSIITSIKSTTRFNKWIICEGSDDKKYLEYYLKFNQKNSNLRIIPVSGCGNVKKLYHLLYASLSQKDRVKIHGKILCLVDTDLRQFGLDNNILSDKDNTIYIRRIQIHKDIIKLDKIAQNTQRYSQTEVEDCLEPKKYFDTIKHIAIGTDIEQILNSYKQNNNCKISRIPSNNGEAVLLKFDEANGLIEHVNQFSEVISFLEKTSTKQQICNYYVSKYNSEFIPSWILDIVELLELDSCDIPSIDVKQEGTKALGRKQVIDTKKTIEEPIETKEKVEKTISNKNEIKLSKDNKEAKEDISNQEKIKLSSNNKEDLKETLDIEKGRTKLIDKEKSIDFSELDAELLKLFEQEKFSNNDSHIINDYMSKNFNNESFIYLLNKYFIKLSNNLNILHNIINHEIPIKFSIDDLLNNIQTLTSGSQYKLHLILEIMFISMKTFKQDDLEKVTNIINSRNVVNNTADINEFYFTIYVALKLNNLDELRLLFSESALINIINSVETIIYYQHFGKYIQIGYEFKNIIGLSNNLFNGSSYAPYLDIYIHALKQYEAFELLLDEDKKGTFRKKLDNYYKNKPKQNTKYNKLFNKIFSKFSLKEN</sequence>
<organism evidence="3 4">
    <name type="scientific">Sulfurimonas lithotrophica</name>
    <dbReference type="NCBI Taxonomy" id="2590022"/>
    <lineage>
        <taxon>Bacteria</taxon>
        <taxon>Pseudomonadati</taxon>
        <taxon>Campylobacterota</taxon>
        <taxon>Epsilonproteobacteria</taxon>
        <taxon>Campylobacterales</taxon>
        <taxon>Sulfurimonadaceae</taxon>
        <taxon>Sulfurimonas</taxon>
    </lineage>
</organism>
<dbReference type="PANTHER" id="PTHR43581:SF4">
    <property type="entry name" value="ATP_GTP PHOSPHATASE"/>
    <property type="match status" value="1"/>
</dbReference>
<evidence type="ECO:0000313" key="3">
    <source>
        <dbReference type="EMBL" id="QFR48762.1"/>
    </source>
</evidence>
<dbReference type="InterPro" id="IPR057151">
    <property type="entry name" value="DUF7829"/>
</dbReference>
<evidence type="ECO:0000259" key="1">
    <source>
        <dbReference type="Pfam" id="PF13175"/>
    </source>
</evidence>
<dbReference type="Pfam" id="PF25167">
    <property type="entry name" value="DUF7829"/>
    <property type="match status" value="1"/>
</dbReference>
<dbReference type="AlphaFoldDB" id="A0A5P8NZ96"/>
<dbReference type="KEGG" id="sulg:FJR48_03110"/>
<dbReference type="PANTHER" id="PTHR43581">
    <property type="entry name" value="ATP/GTP PHOSPHATASE"/>
    <property type="match status" value="1"/>
</dbReference>
<dbReference type="SUPFAM" id="SSF52540">
    <property type="entry name" value="P-loop containing nucleoside triphosphate hydrolases"/>
    <property type="match status" value="1"/>
</dbReference>
<name>A0A5P8NZ96_9BACT</name>
<dbReference type="EMBL" id="CP043617">
    <property type="protein sequence ID" value="QFR48762.1"/>
    <property type="molecule type" value="Genomic_DNA"/>
</dbReference>
<evidence type="ECO:0000313" key="4">
    <source>
        <dbReference type="Proteomes" id="UP000326944"/>
    </source>
</evidence>
<dbReference type="RefSeq" id="WP_152306705.1">
    <property type="nucleotide sequence ID" value="NZ_CP043617.1"/>
</dbReference>
<dbReference type="OrthoDB" id="3322489at2"/>
<dbReference type="InterPro" id="IPR041685">
    <property type="entry name" value="AAA_GajA/Old/RecF-like"/>
</dbReference>
<dbReference type="InterPro" id="IPR027417">
    <property type="entry name" value="P-loop_NTPase"/>
</dbReference>
<feature type="domain" description="DUF7829" evidence="2">
    <location>
        <begin position="775"/>
        <end position="1003"/>
    </location>
</feature>
<gene>
    <name evidence="3" type="ORF">FJR48_03110</name>
</gene>
<keyword evidence="4" id="KW-1185">Reference proteome</keyword>
<dbReference type="Pfam" id="PF13175">
    <property type="entry name" value="AAA_15"/>
    <property type="match status" value="1"/>
</dbReference>